<name>A0A919FSX5_9ACTN</name>
<dbReference type="AlphaFoldDB" id="A0A919FSX5"/>
<evidence type="ECO:0000313" key="3">
    <source>
        <dbReference type="EMBL" id="GHH71384.1"/>
    </source>
</evidence>
<feature type="coiled-coil region" evidence="1">
    <location>
        <begin position="146"/>
        <end position="173"/>
    </location>
</feature>
<keyword evidence="1" id="KW-0175">Coiled coil</keyword>
<organism evidence="3 4">
    <name type="scientific">Kitasatospora indigofera</name>
    <dbReference type="NCBI Taxonomy" id="67307"/>
    <lineage>
        <taxon>Bacteria</taxon>
        <taxon>Bacillati</taxon>
        <taxon>Actinomycetota</taxon>
        <taxon>Actinomycetes</taxon>
        <taxon>Kitasatosporales</taxon>
        <taxon>Streptomycetaceae</taxon>
        <taxon>Kitasatospora</taxon>
    </lineage>
</organism>
<proteinExistence type="predicted"/>
<evidence type="ECO:0000256" key="1">
    <source>
        <dbReference type="SAM" id="Coils"/>
    </source>
</evidence>
<comment type="caution">
    <text evidence="3">The sequence shown here is derived from an EMBL/GenBank/DDBJ whole genome shotgun (WGS) entry which is preliminary data.</text>
</comment>
<dbReference type="Proteomes" id="UP000617734">
    <property type="component" value="Unassembled WGS sequence"/>
</dbReference>
<dbReference type="EMBL" id="BNBO01000015">
    <property type="protein sequence ID" value="GHH71384.1"/>
    <property type="molecule type" value="Genomic_DNA"/>
</dbReference>
<evidence type="ECO:0000313" key="4">
    <source>
        <dbReference type="Proteomes" id="UP000617734"/>
    </source>
</evidence>
<protein>
    <recommendedName>
        <fullName evidence="5">DNA primase</fullName>
    </recommendedName>
</protein>
<dbReference type="Pfam" id="PF13148">
    <property type="entry name" value="DUF3987"/>
    <property type="match status" value="1"/>
</dbReference>
<sequence length="526" mass="56346">MTVPSQLPDASYDNVSPLFRDGWEQDMEPAAGPDAWDIPVPLGESRALPAFPVDVLPPWVGDMVAAVAEETQTPADLAGCLALAALATAAGGRVMIRIRGRWHEPVNIYTAVALPPGNRKSAVFDLMTKPLLAVEKVLKDASVLKRTEAETTLKLLKAAAEKAAARAAGAEQDKREELTREAVFLAHQAEGVTVPAETQLIADNATQESLATMLAEQGGRVAIMSPEGGIFDIIAGLYSGSPNMEIFLKGHAGDMVRVNRQGRPSQHIERPAVTMGLAIQPEVLDAIARVKGADGRGLLARYLYAVPRSLVGSRRLDPEPIPDDVADTYAARLSALTATLADWTEAAVLALTPEADAVMMAYQKVTESRLSKDGSLAPIVKWASKRDGAVARLAALLHLATHPEDGWTRPVEAATVAAATRLGDYFTVHALHVFDAMGADPAQDAARILLGHLHLYPPAGTFTKRELMRAVPRADFRTMADLDPALALLEEHGWLRQQAPPPRSAKGGRPPSPRYEAYPRIGHGEA</sequence>
<feature type="region of interest" description="Disordered" evidence="2">
    <location>
        <begin position="494"/>
        <end position="526"/>
    </location>
</feature>
<keyword evidence="4" id="KW-1185">Reference proteome</keyword>
<evidence type="ECO:0000256" key="2">
    <source>
        <dbReference type="SAM" id="MobiDB-lite"/>
    </source>
</evidence>
<reference evidence="3" key="1">
    <citation type="journal article" date="2014" name="Int. J. Syst. Evol. Microbiol.">
        <title>Complete genome sequence of Corynebacterium casei LMG S-19264T (=DSM 44701T), isolated from a smear-ripened cheese.</title>
        <authorList>
            <consortium name="US DOE Joint Genome Institute (JGI-PGF)"/>
            <person name="Walter F."/>
            <person name="Albersmeier A."/>
            <person name="Kalinowski J."/>
            <person name="Ruckert C."/>
        </authorList>
    </citation>
    <scope>NUCLEOTIDE SEQUENCE</scope>
    <source>
        <strain evidence="3">JCM 4646</strain>
    </source>
</reference>
<gene>
    <name evidence="3" type="ORF">GCM10018781_32600</name>
</gene>
<evidence type="ECO:0008006" key="5">
    <source>
        <dbReference type="Google" id="ProtNLM"/>
    </source>
</evidence>
<accession>A0A919FSX5</accession>
<dbReference type="InterPro" id="IPR025048">
    <property type="entry name" value="DUF3987"/>
</dbReference>
<reference evidence="3" key="2">
    <citation type="submission" date="2020-09" db="EMBL/GenBank/DDBJ databases">
        <authorList>
            <person name="Sun Q."/>
            <person name="Ohkuma M."/>
        </authorList>
    </citation>
    <scope>NUCLEOTIDE SEQUENCE</scope>
    <source>
        <strain evidence="3">JCM 4646</strain>
    </source>
</reference>